<dbReference type="InterPro" id="IPR014710">
    <property type="entry name" value="RmlC-like_jellyroll"/>
</dbReference>
<accession>A0A2X0INY4</accession>
<dbReference type="AlphaFoldDB" id="A0A2X0INY4"/>
<dbReference type="Proteomes" id="UP000248889">
    <property type="component" value="Unassembled WGS sequence"/>
</dbReference>
<dbReference type="PANTHER" id="PTHR36440:SF1">
    <property type="entry name" value="PUTATIVE (AFU_ORTHOLOGUE AFUA_8G07350)-RELATED"/>
    <property type="match status" value="1"/>
</dbReference>
<reference evidence="2 3" key="1">
    <citation type="submission" date="2018-06" db="EMBL/GenBank/DDBJ databases">
        <title>Streptacidiphilus pinicola sp. nov., isolated from pine grove soil.</title>
        <authorList>
            <person name="Roh S.G."/>
            <person name="Park S."/>
            <person name="Kim M.-K."/>
            <person name="Yun B.-R."/>
            <person name="Park J."/>
            <person name="Kim M.J."/>
            <person name="Kim Y.S."/>
            <person name="Kim S.B."/>
        </authorList>
    </citation>
    <scope>NUCLEOTIDE SEQUENCE [LARGE SCALE GENOMIC DNA]</scope>
    <source>
        <strain evidence="2 3">MMS16-CNU450</strain>
    </source>
</reference>
<evidence type="ECO:0000313" key="2">
    <source>
        <dbReference type="EMBL" id="RAG86337.1"/>
    </source>
</evidence>
<protein>
    <recommendedName>
        <fullName evidence="1">Cupin type-1 domain-containing protein</fullName>
    </recommendedName>
</protein>
<proteinExistence type="predicted"/>
<dbReference type="InterPro" id="IPR053146">
    <property type="entry name" value="QDO-like"/>
</dbReference>
<gene>
    <name evidence="2" type="ORF">DN069_06830</name>
</gene>
<evidence type="ECO:0000259" key="1">
    <source>
        <dbReference type="Pfam" id="PF00190"/>
    </source>
</evidence>
<dbReference type="Pfam" id="PF00190">
    <property type="entry name" value="Cupin_1"/>
    <property type="match status" value="1"/>
</dbReference>
<dbReference type="InterPro" id="IPR011051">
    <property type="entry name" value="RmlC_Cupin_sf"/>
</dbReference>
<dbReference type="Gene3D" id="2.60.120.10">
    <property type="entry name" value="Jelly Rolls"/>
    <property type="match status" value="1"/>
</dbReference>
<dbReference type="RefSeq" id="WP_111499937.1">
    <property type="nucleotide sequence ID" value="NZ_QKYN01000028.1"/>
</dbReference>
<comment type="caution">
    <text evidence="2">The sequence shown here is derived from an EMBL/GenBank/DDBJ whole genome shotgun (WGS) entry which is preliminary data.</text>
</comment>
<evidence type="ECO:0000313" key="3">
    <source>
        <dbReference type="Proteomes" id="UP000248889"/>
    </source>
</evidence>
<dbReference type="InterPro" id="IPR006045">
    <property type="entry name" value="Cupin_1"/>
</dbReference>
<name>A0A2X0INY4_9ACTN</name>
<organism evidence="2 3">
    <name type="scientific">Streptacidiphilus pinicola</name>
    <dbReference type="NCBI Taxonomy" id="2219663"/>
    <lineage>
        <taxon>Bacteria</taxon>
        <taxon>Bacillati</taxon>
        <taxon>Actinomycetota</taxon>
        <taxon>Actinomycetes</taxon>
        <taxon>Kitasatosporales</taxon>
        <taxon>Streptomycetaceae</taxon>
        <taxon>Streptacidiphilus</taxon>
    </lineage>
</organism>
<dbReference type="SUPFAM" id="SSF51182">
    <property type="entry name" value="RmlC-like cupins"/>
    <property type="match status" value="1"/>
</dbReference>
<dbReference type="EMBL" id="QKYN01000028">
    <property type="protein sequence ID" value="RAG86337.1"/>
    <property type="molecule type" value="Genomic_DNA"/>
</dbReference>
<dbReference type="OrthoDB" id="2648023at2"/>
<keyword evidence="3" id="KW-1185">Reference proteome</keyword>
<dbReference type="PANTHER" id="PTHR36440">
    <property type="entry name" value="PUTATIVE (AFU_ORTHOLOGUE AFUA_8G07350)-RELATED"/>
    <property type="match status" value="1"/>
</dbReference>
<sequence length="225" mass="25529">MSAEFEYEVFDFPEVKPGPEKPLVLGPAGEVFNFLQTGESNGGKYLFSKLTVPPHVGPPPHIHHRTDEWFYAPNGGFSIFMGPNEFPDLDVTPGDGAPKETLTMLPMRPKELLYVPRNYTHAFVNTSSVNQEMWLVWTPDTPESSILPYFMNAGKVVTSKEDVEEPEFLSRIRLVSMARDYGINQSADFWDFVQTVVEDRPDWLPSDRRGALLKLMHDEIEAHGQ</sequence>
<feature type="domain" description="Cupin type-1" evidence="1">
    <location>
        <begin position="59"/>
        <end position="143"/>
    </location>
</feature>